<dbReference type="STRING" id="555874.SAMN04488065_2284"/>
<proteinExistence type="predicted"/>
<dbReference type="SUPFAM" id="SSF140663">
    <property type="entry name" value="TTHA0068-like"/>
    <property type="match status" value="1"/>
</dbReference>
<dbReference type="RefSeq" id="WP_092635045.1">
    <property type="nucleotide sequence ID" value="NZ_FNQT01000003.1"/>
</dbReference>
<dbReference type="OrthoDB" id="270022at2157"/>
<organism evidence="1 2">
    <name type="scientific">Haloplanus vescus</name>
    <dbReference type="NCBI Taxonomy" id="555874"/>
    <lineage>
        <taxon>Archaea</taxon>
        <taxon>Methanobacteriati</taxon>
        <taxon>Methanobacteriota</taxon>
        <taxon>Stenosarchaea group</taxon>
        <taxon>Halobacteria</taxon>
        <taxon>Halobacteriales</taxon>
        <taxon>Haloferacaceae</taxon>
        <taxon>Haloplanus</taxon>
    </lineage>
</organism>
<dbReference type="PANTHER" id="PTHR34796:SF1">
    <property type="entry name" value="EXPRESSED PROTEIN"/>
    <property type="match status" value="1"/>
</dbReference>
<reference evidence="1 2" key="1">
    <citation type="submission" date="2016-10" db="EMBL/GenBank/DDBJ databases">
        <authorList>
            <person name="de Groot N.N."/>
        </authorList>
    </citation>
    <scope>NUCLEOTIDE SEQUENCE [LARGE SCALE GENOMIC DNA]</scope>
    <source>
        <strain evidence="1 2">CGMCC 1.8712</strain>
    </source>
</reference>
<evidence type="ECO:0000313" key="2">
    <source>
        <dbReference type="Proteomes" id="UP000236755"/>
    </source>
</evidence>
<gene>
    <name evidence="1" type="ORF">SAMN04488065_2284</name>
</gene>
<evidence type="ECO:0000313" key="1">
    <source>
        <dbReference type="EMBL" id="SEA21445.1"/>
    </source>
</evidence>
<dbReference type="InterPro" id="IPR005500">
    <property type="entry name" value="DUF309"/>
</dbReference>
<protein>
    <recommendedName>
        <fullName evidence="3">DUF309 domain-containing protein</fullName>
    </recommendedName>
</protein>
<dbReference type="Gene3D" id="1.10.3450.10">
    <property type="entry name" value="TTHA0068-like"/>
    <property type="match status" value="1"/>
</dbReference>
<dbReference type="AlphaFoldDB" id="A0A1H3ZCW1"/>
<evidence type="ECO:0008006" key="3">
    <source>
        <dbReference type="Google" id="ProtNLM"/>
    </source>
</evidence>
<dbReference type="InterPro" id="IPR023203">
    <property type="entry name" value="TTHA0068_sf"/>
</dbReference>
<sequence length="205" mass="22638">MDESLRAGIALYNAGEYHAAHDAWEGPWLDLESGTDDERFLHGLIQFTAALHHARTGNWSGATGLAESATAYLDGLPSPYRGVGLAPVRAALARLDADPVWVERRAPPSLRYDGEVLTPDDLRFEAAATAARVLATEYDYDSDPIERAITFAREEIEGGERTLFTTTLLEFVAAQSARSLVYRRLAEHVERRDREYADVAGLFDA</sequence>
<accession>A0A1H3ZCW1</accession>
<dbReference type="Pfam" id="PF03745">
    <property type="entry name" value="DUF309"/>
    <property type="match status" value="1"/>
</dbReference>
<dbReference type="EMBL" id="FNQT01000003">
    <property type="protein sequence ID" value="SEA21445.1"/>
    <property type="molecule type" value="Genomic_DNA"/>
</dbReference>
<dbReference type="PANTHER" id="PTHR34796">
    <property type="entry name" value="EXPRESSED PROTEIN"/>
    <property type="match status" value="1"/>
</dbReference>
<keyword evidence="2" id="KW-1185">Reference proteome</keyword>
<name>A0A1H3ZCW1_9EURY</name>
<dbReference type="Proteomes" id="UP000236755">
    <property type="component" value="Unassembled WGS sequence"/>
</dbReference>